<sequence length="111" mass="12012">MEKKVSIYDIAKDMGVSTATVSFVLNGKAKEKGITDAVEKRIKKHADKVGYHPNLLAKSLRTGKSGVIGMLVEGIADPFFASICSTVGDLYYHPGSECIFGEGKHSIDHKK</sequence>
<dbReference type="PROSITE" id="PS50932">
    <property type="entry name" value="HTH_LACI_2"/>
    <property type="match status" value="1"/>
</dbReference>
<dbReference type="Proteomes" id="UP000266118">
    <property type="component" value="Chromosome"/>
</dbReference>
<dbReference type="Gene3D" id="3.40.50.2300">
    <property type="match status" value="1"/>
</dbReference>
<proteinExistence type="predicted"/>
<organism evidence="5 6">
    <name type="scientific">Arachidicoccus soli</name>
    <dbReference type="NCBI Taxonomy" id="2341117"/>
    <lineage>
        <taxon>Bacteria</taxon>
        <taxon>Pseudomonadati</taxon>
        <taxon>Bacteroidota</taxon>
        <taxon>Chitinophagia</taxon>
        <taxon>Chitinophagales</taxon>
        <taxon>Chitinophagaceae</taxon>
        <taxon>Arachidicoccus</taxon>
    </lineage>
</organism>
<keyword evidence="2" id="KW-0238">DNA-binding</keyword>
<dbReference type="GO" id="GO:0000976">
    <property type="term" value="F:transcription cis-regulatory region binding"/>
    <property type="evidence" value="ECO:0007669"/>
    <property type="project" value="TreeGrafter"/>
</dbReference>
<dbReference type="Gene3D" id="1.10.260.40">
    <property type="entry name" value="lambda repressor-like DNA-binding domains"/>
    <property type="match status" value="1"/>
</dbReference>
<dbReference type="InterPro" id="IPR000843">
    <property type="entry name" value="HTH_LacI"/>
</dbReference>
<evidence type="ECO:0000313" key="6">
    <source>
        <dbReference type="Proteomes" id="UP000266118"/>
    </source>
</evidence>
<dbReference type="GO" id="GO:0003700">
    <property type="term" value="F:DNA-binding transcription factor activity"/>
    <property type="evidence" value="ECO:0007669"/>
    <property type="project" value="TreeGrafter"/>
</dbReference>
<dbReference type="PANTHER" id="PTHR30146">
    <property type="entry name" value="LACI-RELATED TRANSCRIPTIONAL REPRESSOR"/>
    <property type="match status" value="1"/>
</dbReference>
<name>A0A386HN20_9BACT</name>
<keyword evidence="3" id="KW-0804">Transcription</keyword>
<dbReference type="CDD" id="cd01392">
    <property type="entry name" value="HTH_LacI"/>
    <property type="match status" value="1"/>
</dbReference>
<keyword evidence="1" id="KW-0805">Transcription regulation</keyword>
<evidence type="ECO:0000256" key="3">
    <source>
        <dbReference type="ARBA" id="ARBA00023163"/>
    </source>
</evidence>
<dbReference type="EMBL" id="CP032489">
    <property type="protein sequence ID" value="AYD47297.1"/>
    <property type="molecule type" value="Genomic_DNA"/>
</dbReference>
<dbReference type="InterPro" id="IPR010982">
    <property type="entry name" value="Lambda_DNA-bd_dom_sf"/>
</dbReference>
<evidence type="ECO:0000313" key="5">
    <source>
        <dbReference type="EMBL" id="AYD47297.1"/>
    </source>
</evidence>
<evidence type="ECO:0000256" key="1">
    <source>
        <dbReference type="ARBA" id="ARBA00023015"/>
    </source>
</evidence>
<evidence type="ECO:0000256" key="2">
    <source>
        <dbReference type="ARBA" id="ARBA00023125"/>
    </source>
</evidence>
<dbReference type="Pfam" id="PF00356">
    <property type="entry name" value="LacI"/>
    <property type="match status" value="1"/>
</dbReference>
<accession>A0A386HN20</accession>
<protein>
    <submittedName>
        <fullName evidence="5">LacI family transcriptional regulator</fullName>
    </submittedName>
</protein>
<evidence type="ECO:0000259" key="4">
    <source>
        <dbReference type="PROSITE" id="PS50932"/>
    </source>
</evidence>
<reference evidence="5 6" key="1">
    <citation type="submission" date="2018-09" db="EMBL/GenBank/DDBJ databases">
        <title>Arachidicoccus sp. nov., a bacterium isolated from soil.</title>
        <authorList>
            <person name="Weon H.-Y."/>
            <person name="Kwon S.-W."/>
            <person name="Lee S.A."/>
        </authorList>
    </citation>
    <scope>NUCLEOTIDE SEQUENCE [LARGE SCALE GENOMIC DNA]</scope>
    <source>
        <strain evidence="5 6">KIS59-12</strain>
    </source>
</reference>
<gene>
    <name evidence="5" type="ORF">D6B99_06530</name>
</gene>
<dbReference type="SMART" id="SM00354">
    <property type="entry name" value="HTH_LACI"/>
    <property type="match status" value="1"/>
</dbReference>
<dbReference type="SUPFAM" id="SSF47413">
    <property type="entry name" value="lambda repressor-like DNA-binding domains"/>
    <property type="match status" value="1"/>
</dbReference>
<dbReference type="OrthoDB" id="9803256at2"/>
<dbReference type="PANTHER" id="PTHR30146:SF109">
    <property type="entry name" value="HTH-TYPE TRANSCRIPTIONAL REGULATOR GALS"/>
    <property type="match status" value="1"/>
</dbReference>
<dbReference type="KEGG" id="ark:D6B99_06530"/>
<keyword evidence="6" id="KW-1185">Reference proteome</keyword>
<feature type="domain" description="HTH lacI-type" evidence="4">
    <location>
        <begin position="5"/>
        <end position="62"/>
    </location>
</feature>
<dbReference type="RefSeq" id="WP_119986263.1">
    <property type="nucleotide sequence ID" value="NZ_CP032489.1"/>
</dbReference>
<dbReference type="AlphaFoldDB" id="A0A386HN20"/>